<evidence type="ECO:0000313" key="2">
    <source>
        <dbReference type="WBParaSite" id="ES5_v2.g8880.t1"/>
    </source>
</evidence>
<evidence type="ECO:0000313" key="1">
    <source>
        <dbReference type="Proteomes" id="UP000887579"/>
    </source>
</evidence>
<sequence>MKLLYFLTLFLFVTNFCDGNEYKRDVAMPFAAAAYSTNPNLCLSNIEKVLNPSNDPSFNITVYKQYSVSCGGSFNDTCSGGYIAINSFTKEIIIAFRGTSNFEQLLSQGWNSNEMVAFISGGKVSKSFFDGFNGIWMNRGMRNDFYALKNRFPDYLFIFVGHSIGGAMASLAAATVISSGVFTVDKISLFTFGQPRTGDKTFANAYNALEIQTSRIVHNRDIIPHLPSLNNSIYYHHRQEIWYNNDMGVHDDSSIFCSYEDGEDPTCSDSLDATKLNIKDHKYYFGREFSQYGISGCPDLVATKEANLKHLKVAKKLSTRFLG</sequence>
<protein>
    <submittedName>
        <fullName evidence="2">Fungal lipase-like domain-containing protein</fullName>
    </submittedName>
</protein>
<accession>A0AC34GVK0</accession>
<reference evidence="2" key="1">
    <citation type="submission" date="2022-11" db="UniProtKB">
        <authorList>
            <consortium name="WormBaseParasite"/>
        </authorList>
    </citation>
    <scope>IDENTIFICATION</scope>
</reference>
<dbReference type="Proteomes" id="UP000887579">
    <property type="component" value="Unplaced"/>
</dbReference>
<proteinExistence type="predicted"/>
<organism evidence="1 2">
    <name type="scientific">Panagrolaimus sp. ES5</name>
    <dbReference type="NCBI Taxonomy" id="591445"/>
    <lineage>
        <taxon>Eukaryota</taxon>
        <taxon>Metazoa</taxon>
        <taxon>Ecdysozoa</taxon>
        <taxon>Nematoda</taxon>
        <taxon>Chromadorea</taxon>
        <taxon>Rhabditida</taxon>
        <taxon>Tylenchina</taxon>
        <taxon>Panagrolaimomorpha</taxon>
        <taxon>Panagrolaimoidea</taxon>
        <taxon>Panagrolaimidae</taxon>
        <taxon>Panagrolaimus</taxon>
    </lineage>
</organism>
<dbReference type="WBParaSite" id="ES5_v2.g8880.t1">
    <property type="protein sequence ID" value="ES5_v2.g8880.t1"/>
    <property type="gene ID" value="ES5_v2.g8880"/>
</dbReference>
<name>A0AC34GVK0_9BILA</name>